<proteinExistence type="predicted"/>
<keyword evidence="2" id="KW-1185">Reference proteome</keyword>
<reference evidence="1 2" key="1">
    <citation type="submission" date="2019-09" db="EMBL/GenBank/DDBJ databases">
        <title>Hydrogenophaga aromatica sp. nov., isolated from a para-xylene-degrading enrichment culture.</title>
        <authorList>
            <person name="Tancsics A."/>
            <person name="Banerjee S."/>
        </authorList>
    </citation>
    <scope>NUCLEOTIDE SEQUENCE [LARGE SCALE GENOMIC DNA]</scope>
    <source>
        <strain evidence="1 2">D2P1</strain>
    </source>
</reference>
<dbReference type="EMBL" id="VYGV01000016">
    <property type="protein sequence ID" value="NWF47490.1"/>
    <property type="molecule type" value="Genomic_DNA"/>
</dbReference>
<organism evidence="1 2">
    <name type="scientific">Hydrogenophaga aromaticivorans</name>
    <dbReference type="NCBI Taxonomy" id="2610898"/>
    <lineage>
        <taxon>Bacteria</taxon>
        <taxon>Pseudomonadati</taxon>
        <taxon>Pseudomonadota</taxon>
        <taxon>Betaproteobacteria</taxon>
        <taxon>Burkholderiales</taxon>
        <taxon>Comamonadaceae</taxon>
        <taxon>Hydrogenophaga</taxon>
    </lineage>
</organism>
<sequence length="328" mass="36159">MALKLPLYHRSGSLLFLDDDLDYLEMLGMVLPSHLQVELYCRPSGFGERMRDEPARWEADAGMHLQMIERWRRGQALIPQVLRYWAASTARYQLAQVCVVDYAMPGTDGLKVLTTLLDWPGARVLLTGQADEQVAIQAFNSGLIDQFIPKQTADITGRLLTALAKLIHAPHPRLNTLWRAVLNPSQQSLLQVPSIATALKAYAVKHWIEYVVLGEPFGLLGLDVSGRCEWLQLEPTNGLPDLAELATSAGLGFDVARAVGEGRLLPAVELHQQLGLHGAIRTALSLNVGDDGLLKAASFKLAEADLPQSIYPYHNFLDVQGARKIQDA</sequence>
<evidence type="ECO:0000313" key="2">
    <source>
        <dbReference type="Proteomes" id="UP000545507"/>
    </source>
</evidence>
<comment type="caution">
    <text evidence="1">The sequence shown here is derived from an EMBL/GenBank/DDBJ whole genome shotgun (WGS) entry which is preliminary data.</text>
</comment>
<dbReference type="Proteomes" id="UP000545507">
    <property type="component" value="Unassembled WGS sequence"/>
</dbReference>
<evidence type="ECO:0000313" key="1">
    <source>
        <dbReference type="EMBL" id="NWF47490.1"/>
    </source>
</evidence>
<accession>A0A7Y8KY97</accession>
<dbReference type="RefSeq" id="WP_177137363.1">
    <property type="nucleotide sequence ID" value="NZ_VYGV01000016.1"/>
</dbReference>
<protein>
    <submittedName>
        <fullName evidence="1">Response regulator</fullName>
    </submittedName>
</protein>
<dbReference type="SUPFAM" id="SSF52172">
    <property type="entry name" value="CheY-like"/>
    <property type="match status" value="1"/>
</dbReference>
<gene>
    <name evidence="1" type="ORF">F3K02_19880</name>
</gene>
<name>A0A7Y8KY97_9BURK</name>
<dbReference type="InterPro" id="IPR011006">
    <property type="entry name" value="CheY-like_superfamily"/>
</dbReference>
<dbReference type="Gene3D" id="3.40.50.2300">
    <property type="match status" value="1"/>
</dbReference>
<dbReference type="AlphaFoldDB" id="A0A7Y8KY97"/>